<reference evidence="1 2" key="1">
    <citation type="journal article" date="2016" name="Sci. Rep.">
        <title>Draft genome sequencing and secretome analysis of fungal phytopathogen Ascochyta rabiei provides insight into the necrotrophic effector repertoire.</title>
        <authorList>
            <person name="Verma S."/>
            <person name="Gazara R.K."/>
            <person name="Nizam S."/>
            <person name="Parween S."/>
            <person name="Chattopadhyay D."/>
            <person name="Verma P.K."/>
        </authorList>
    </citation>
    <scope>NUCLEOTIDE SEQUENCE [LARGE SCALE GENOMIC DNA]</scope>
    <source>
        <strain evidence="1 2">ArDII</strain>
    </source>
</reference>
<name>A0A163F2W6_DIDRA</name>
<accession>A0A163F2W6</accession>
<gene>
    <name evidence="1" type="ORF">ST47_g4749</name>
</gene>
<dbReference type="EMBL" id="JYNV01000176">
    <property type="protein sequence ID" value="KZM24108.1"/>
    <property type="molecule type" value="Genomic_DNA"/>
</dbReference>
<dbReference type="AlphaFoldDB" id="A0A163F2W6"/>
<dbReference type="OrthoDB" id="3832157at2759"/>
<dbReference type="Proteomes" id="UP000076837">
    <property type="component" value="Unassembled WGS sequence"/>
</dbReference>
<organism evidence="1 2">
    <name type="scientific">Didymella rabiei</name>
    <name type="common">Chickpea ascochyta blight fungus</name>
    <name type="synonym">Mycosphaerella rabiei</name>
    <dbReference type="NCBI Taxonomy" id="5454"/>
    <lineage>
        <taxon>Eukaryota</taxon>
        <taxon>Fungi</taxon>
        <taxon>Dikarya</taxon>
        <taxon>Ascomycota</taxon>
        <taxon>Pezizomycotina</taxon>
        <taxon>Dothideomycetes</taxon>
        <taxon>Pleosporomycetidae</taxon>
        <taxon>Pleosporales</taxon>
        <taxon>Pleosporineae</taxon>
        <taxon>Didymellaceae</taxon>
        <taxon>Ascochyta</taxon>
    </lineage>
</organism>
<proteinExistence type="predicted"/>
<evidence type="ECO:0000313" key="1">
    <source>
        <dbReference type="EMBL" id="KZM24108.1"/>
    </source>
</evidence>
<protein>
    <submittedName>
        <fullName evidence="1">Uncharacterized protein</fullName>
    </submittedName>
</protein>
<evidence type="ECO:0000313" key="2">
    <source>
        <dbReference type="Proteomes" id="UP000076837"/>
    </source>
</evidence>
<sequence>MLLTSIGLMLALLNLTAATKEPLQVAHYDDIKNVNPAIGIAPPKPYKFLQYIGYGLGAPVPGTITIQASSAKNAIFAPYLLAGAPLVMPVVFSNYTDSKVLSFDLKSIADGCYAATQNGILAPAINCTIRYTGTKRDGKEVVYDSVYGTGEILGLALHAIPVKSHEFPVLDFSDLVQVKPKIIKATLPNLLGAVAQMAFDDMTYEVTLK</sequence>
<comment type="caution">
    <text evidence="1">The sequence shown here is derived from an EMBL/GenBank/DDBJ whole genome shotgun (WGS) entry which is preliminary data.</text>
</comment>
<keyword evidence="2" id="KW-1185">Reference proteome</keyword>